<dbReference type="AlphaFoldDB" id="A0A4S8KI50"/>
<comment type="caution">
    <text evidence="2">The sequence shown here is derived from an EMBL/GenBank/DDBJ whole genome shotgun (WGS) entry which is preliminary data.</text>
</comment>
<protein>
    <submittedName>
        <fullName evidence="2">Uncharacterized protein</fullName>
    </submittedName>
</protein>
<proteinExistence type="predicted"/>
<dbReference type="Proteomes" id="UP000317650">
    <property type="component" value="Chromosome 4"/>
</dbReference>
<keyword evidence="3" id="KW-1185">Reference proteome</keyword>
<dbReference type="EMBL" id="PYDT01000001">
    <property type="protein sequence ID" value="THU75029.1"/>
    <property type="molecule type" value="Genomic_DNA"/>
</dbReference>
<reference evidence="2 3" key="1">
    <citation type="journal article" date="2019" name="Nat. Plants">
        <title>Genome sequencing of Musa balbisiana reveals subgenome evolution and function divergence in polyploid bananas.</title>
        <authorList>
            <person name="Yao X."/>
        </authorList>
    </citation>
    <scope>NUCLEOTIDE SEQUENCE [LARGE SCALE GENOMIC DNA]</scope>
    <source>
        <strain evidence="3">cv. DH-PKW</strain>
        <tissue evidence="2">Leaves</tissue>
    </source>
</reference>
<accession>A0A4S8KI50</accession>
<evidence type="ECO:0000313" key="3">
    <source>
        <dbReference type="Proteomes" id="UP000317650"/>
    </source>
</evidence>
<organism evidence="2 3">
    <name type="scientific">Musa balbisiana</name>
    <name type="common">Banana</name>
    <dbReference type="NCBI Taxonomy" id="52838"/>
    <lineage>
        <taxon>Eukaryota</taxon>
        <taxon>Viridiplantae</taxon>
        <taxon>Streptophyta</taxon>
        <taxon>Embryophyta</taxon>
        <taxon>Tracheophyta</taxon>
        <taxon>Spermatophyta</taxon>
        <taxon>Magnoliopsida</taxon>
        <taxon>Liliopsida</taxon>
        <taxon>Zingiberales</taxon>
        <taxon>Musaceae</taxon>
        <taxon>Musa</taxon>
    </lineage>
</organism>
<feature type="region of interest" description="Disordered" evidence="1">
    <location>
        <begin position="1"/>
        <end position="47"/>
    </location>
</feature>
<gene>
    <name evidence="2" type="ORF">C4D60_Mb04t39610</name>
</gene>
<evidence type="ECO:0000313" key="2">
    <source>
        <dbReference type="EMBL" id="THU75029.1"/>
    </source>
</evidence>
<evidence type="ECO:0000256" key="1">
    <source>
        <dbReference type="SAM" id="MobiDB-lite"/>
    </source>
</evidence>
<sequence>MAAHVLPRGSLLLARPTSRRRGSHVTGTAPPVVGRDQRTGCRPRGVTVPRQGRVSALALQSDGLLLSERTSPEEVPFFSLDLSVLFIGKICVRNACD</sequence>
<name>A0A4S8KI50_MUSBA</name>